<gene>
    <name evidence="1" type="ORF">HMPREF3293_01763</name>
</gene>
<protein>
    <recommendedName>
        <fullName evidence="3">Transposase</fullName>
    </recommendedName>
</protein>
<organism evidence="1 2">
    <name type="scientific">Christensenella minuta</name>
    <dbReference type="NCBI Taxonomy" id="626937"/>
    <lineage>
        <taxon>Bacteria</taxon>
        <taxon>Bacillati</taxon>
        <taxon>Bacillota</taxon>
        <taxon>Clostridia</taxon>
        <taxon>Christensenellales</taxon>
        <taxon>Christensenellaceae</taxon>
        <taxon>Christensenella</taxon>
    </lineage>
</organism>
<dbReference type="SUPFAM" id="SSF46689">
    <property type="entry name" value="Homeodomain-like"/>
    <property type="match status" value="1"/>
</dbReference>
<evidence type="ECO:0008006" key="3">
    <source>
        <dbReference type="Google" id="ProtNLM"/>
    </source>
</evidence>
<dbReference type="STRING" id="626937.HMPREF3293_01763"/>
<dbReference type="AlphaFoldDB" id="A0A136Q4G3"/>
<comment type="caution">
    <text evidence="1">The sequence shown here is derived from an EMBL/GenBank/DDBJ whole genome shotgun (WGS) entry which is preliminary data.</text>
</comment>
<dbReference type="KEGG" id="cmiu:B1H56_11525"/>
<dbReference type="Proteomes" id="UP000070366">
    <property type="component" value="Unassembled WGS sequence"/>
</dbReference>
<reference evidence="1 2" key="1">
    <citation type="submission" date="2016-02" db="EMBL/GenBank/DDBJ databases">
        <authorList>
            <person name="Wen L."/>
            <person name="He K."/>
            <person name="Yang H."/>
        </authorList>
    </citation>
    <scope>NUCLEOTIDE SEQUENCE [LARGE SCALE GENOMIC DNA]</scope>
    <source>
        <strain evidence="1 2">DSM 22607</strain>
    </source>
</reference>
<keyword evidence="2" id="KW-1185">Reference proteome</keyword>
<dbReference type="OrthoDB" id="1684531at2"/>
<dbReference type="InterPro" id="IPR009057">
    <property type="entry name" value="Homeodomain-like_sf"/>
</dbReference>
<proteinExistence type="predicted"/>
<dbReference type="RefSeq" id="WP_066519956.1">
    <property type="nucleotide sequence ID" value="NZ_CABMOF010000002.1"/>
</dbReference>
<evidence type="ECO:0000313" key="2">
    <source>
        <dbReference type="Proteomes" id="UP000070366"/>
    </source>
</evidence>
<accession>A0A136Q4G3</accession>
<sequence>MSGKKGMHHYSEEMKAQVRKEYEEGKSTHGLSRKYGVSRWPVHCWCGLSEKVNQRQSVLLQRGRPRKNPKDPEQLIRRLQMENELLRNFLSAVGGR</sequence>
<name>A0A136Q4G3_9FIRM</name>
<dbReference type="EMBL" id="LSZW01000061">
    <property type="protein sequence ID" value="KXK65549.1"/>
    <property type="molecule type" value="Genomic_DNA"/>
</dbReference>
<evidence type="ECO:0000313" key="1">
    <source>
        <dbReference type="EMBL" id="KXK65549.1"/>
    </source>
</evidence>